<dbReference type="PANTHER" id="PTHR30329">
    <property type="entry name" value="STATOR ELEMENT OF FLAGELLAR MOTOR COMPLEX"/>
    <property type="match status" value="1"/>
</dbReference>
<evidence type="ECO:0000256" key="3">
    <source>
        <dbReference type="PROSITE-ProRule" id="PRU00473"/>
    </source>
</evidence>
<organism evidence="5 6">
    <name type="scientific">Pantoea rodasii</name>
    <dbReference type="NCBI Taxonomy" id="1076549"/>
    <lineage>
        <taxon>Bacteria</taxon>
        <taxon>Pseudomonadati</taxon>
        <taxon>Pseudomonadota</taxon>
        <taxon>Gammaproteobacteria</taxon>
        <taxon>Enterobacterales</taxon>
        <taxon>Erwiniaceae</taxon>
        <taxon>Pantoea</taxon>
    </lineage>
</organism>
<evidence type="ECO:0000256" key="1">
    <source>
        <dbReference type="ARBA" id="ARBA00004442"/>
    </source>
</evidence>
<dbReference type="GO" id="GO:0009279">
    <property type="term" value="C:cell outer membrane"/>
    <property type="evidence" value="ECO:0007669"/>
    <property type="project" value="UniProtKB-SubCell"/>
</dbReference>
<comment type="subcellular location">
    <subcellularLocation>
        <location evidence="1">Cell outer membrane</location>
    </subcellularLocation>
</comment>
<sequence length="157" mass="16766">MKIKLFLLVCIMSIVGCQSPGRFTTAQIAAMQSEGFTENSEGWGLGLSEKILFGINESQLTPGSQTTIAAMAKKLSDTGIQHVRIDGHTDNYGKADYNQQLSLKRANAVAAQWAQGAAVPRTNITTRGMGMTAPIASNNTAQGRAQNRRVAIIITSP</sequence>
<evidence type="ECO:0000313" key="6">
    <source>
        <dbReference type="Proteomes" id="UP000030853"/>
    </source>
</evidence>
<dbReference type="InterPro" id="IPR006665">
    <property type="entry name" value="OmpA-like"/>
</dbReference>
<reference evidence="5 6" key="1">
    <citation type="submission" date="2014-11" db="EMBL/GenBank/DDBJ databases">
        <title>Genome sequencing of Pantoea rodasii ND03.</title>
        <authorList>
            <person name="Muhamad Yunos N.Y."/>
            <person name="Chan K.-G."/>
        </authorList>
    </citation>
    <scope>NUCLEOTIDE SEQUENCE [LARGE SCALE GENOMIC DNA]</scope>
    <source>
        <strain evidence="5 6">ND03</strain>
    </source>
</reference>
<dbReference type="InterPro" id="IPR006664">
    <property type="entry name" value="OMP_bac"/>
</dbReference>
<dbReference type="PROSITE" id="PS51123">
    <property type="entry name" value="OMPA_2"/>
    <property type="match status" value="1"/>
</dbReference>
<dbReference type="InterPro" id="IPR050330">
    <property type="entry name" value="Bact_OuterMem_StrucFunc"/>
</dbReference>
<evidence type="ECO:0000256" key="2">
    <source>
        <dbReference type="ARBA" id="ARBA00023136"/>
    </source>
</evidence>
<keyword evidence="2 3" id="KW-0472">Membrane</keyword>
<dbReference type="NCBIfam" id="NF007424">
    <property type="entry name" value="PRK09967.1"/>
    <property type="match status" value="1"/>
</dbReference>
<dbReference type="Proteomes" id="UP000030853">
    <property type="component" value="Unassembled WGS sequence"/>
</dbReference>
<dbReference type="PRINTS" id="PR01021">
    <property type="entry name" value="OMPADOMAIN"/>
</dbReference>
<name>A0A0B1R3G8_9GAMM</name>
<dbReference type="RefSeq" id="WP_039334974.1">
    <property type="nucleotide sequence ID" value="NZ_JTJJ01000090.1"/>
</dbReference>
<dbReference type="EMBL" id="JTJJ01000090">
    <property type="protein sequence ID" value="KHJ66211.1"/>
    <property type="molecule type" value="Genomic_DNA"/>
</dbReference>
<dbReference type="Gene3D" id="3.30.1330.60">
    <property type="entry name" value="OmpA-like domain"/>
    <property type="match status" value="1"/>
</dbReference>
<dbReference type="PANTHER" id="PTHR30329:SF17">
    <property type="entry name" value="LIPOPROTEIN YFIB-RELATED"/>
    <property type="match status" value="1"/>
</dbReference>
<dbReference type="PROSITE" id="PS51257">
    <property type="entry name" value="PROKAR_LIPOPROTEIN"/>
    <property type="match status" value="1"/>
</dbReference>
<dbReference type="CDD" id="cd07185">
    <property type="entry name" value="OmpA_C-like"/>
    <property type="match status" value="1"/>
</dbReference>
<protein>
    <submittedName>
        <fullName evidence="5">Membrane protein</fullName>
    </submittedName>
</protein>
<evidence type="ECO:0000313" key="5">
    <source>
        <dbReference type="EMBL" id="KHJ66211.1"/>
    </source>
</evidence>
<gene>
    <name evidence="5" type="ORF">QU24_20540</name>
</gene>
<proteinExistence type="predicted"/>
<dbReference type="InterPro" id="IPR036737">
    <property type="entry name" value="OmpA-like_sf"/>
</dbReference>
<accession>A0A0B1R3G8</accession>
<comment type="caution">
    <text evidence="5">The sequence shown here is derived from an EMBL/GenBank/DDBJ whole genome shotgun (WGS) entry which is preliminary data.</text>
</comment>
<dbReference type="AlphaFoldDB" id="A0A0B1R3G8"/>
<evidence type="ECO:0000259" key="4">
    <source>
        <dbReference type="PROSITE" id="PS51123"/>
    </source>
</evidence>
<dbReference type="SUPFAM" id="SSF103088">
    <property type="entry name" value="OmpA-like"/>
    <property type="match status" value="1"/>
</dbReference>
<feature type="domain" description="OmpA-like" evidence="4">
    <location>
        <begin position="41"/>
        <end position="157"/>
    </location>
</feature>
<dbReference type="Pfam" id="PF00691">
    <property type="entry name" value="OmpA"/>
    <property type="match status" value="1"/>
</dbReference>